<dbReference type="SUPFAM" id="SSF52833">
    <property type="entry name" value="Thioredoxin-like"/>
    <property type="match status" value="1"/>
</dbReference>
<dbReference type="Proteomes" id="UP000678393">
    <property type="component" value="Unassembled WGS sequence"/>
</dbReference>
<reference evidence="2" key="1">
    <citation type="submission" date="2021-04" db="EMBL/GenBank/DDBJ databases">
        <authorList>
            <consortium name="Molecular Ecology Group"/>
        </authorList>
    </citation>
    <scope>NUCLEOTIDE SEQUENCE</scope>
</reference>
<comment type="caution">
    <text evidence="2">The sequence shown here is derived from an EMBL/GenBank/DDBJ whole genome shotgun (WGS) entry which is preliminary data.</text>
</comment>
<feature type="compositionally biased region" description="Polar residues" evidence="1">
    <location>
        <begin position="73"/>
        <end position="85"/>
    </location>
</feature>
<proteinExistence type="predicted"/>
<feature type="region of interest" description="Disordered" evidence="1">
    <location>
        <begin position="53"/>
        <end position="85"/>
    </location>
</feature>
<evidence type="ECO:0000313" key="3">
    <source>
        <dbReference type="Proteomes" id="UP000678393"/>
    </source>
</evidence>
<keyword evidence="3" id="KW-1185">Reference proteome</keyword>
<dbReference type="InterPro" id="IPR036249">
    <property type="entry name" value="Thioredoxin-like_sf"/>
</dbReference>
<name>A0A8S3ZZH8_9EUPU</name>
<evidence type="ECO:0008006" key="4">
    <source>
        <dbReference type="Google" id="ProtNLM"/>
    </source>
</evidence>
<dbReference type="EMBL" id="CAJHNH020007857">
    <property type="protein sequence ID" value="CAG5135047.1"/>
    <property type="molecule type" value="Genomic_DNA"/>
</dbReference>
<dbReference type="AlphaFoldDB" id="A0A8S3ZZH8"/>
<sequence length="277" mass="31012">MSAPEAQIIAPTNTSSVQLNKPYWQSLQEYPDMKPLFSGQPTRFQLLKKFPTARRHTQTSKQLSSPPRLPDATATSSSLPVTNTQSHKTVKIPAVRTHGLTVSPDPFFGSDFVYSLNALNSREFLMRKAAVLVLFYCPHDKDISEIKKHYTSSASSTKRENHAYAAVDCTLEPELCTAFGITFTPFVAYYSRGIKIDSGLVESKEFVKDDLRFFMEQAPIYNDPKLKGYGRLALAKKTLQGIKSPGRKPPQINVSPKRKSSEFSESSQRKSRGLPNM</sequence>
<gene>
    <name evidence="2" type="ORF">CUNI_LOCUS20605</name>
</gene>
<dbReference type="Gene3D" id="3.40.30.10">
    <property type="entry name" value="Glutaredoxin"/>
    <property type="match status" value="1"/>
</dbReference>
<organism evidence="2 3">
    <name type="scientific">Candidula unifasciata</name>
    <dbReference type="NCBI Taxonomy" id="100452"/>
    <lineage>
        <taxon>Eukaryota</taxon>
        <taxon>Metazoa</taxon>
        <taxon>Spiralia</taxon>
        <taxon>Lophotrochozoa</taxon>
        <taxon>Mollusca</taxon>
        <taxon>Gastropoda</taxon>
        <taxon>Heterobranchia</taxon>
        <taxon>Euthyneura</taxon>
        <taxon>Panpulmonata</taxon>
        <taxon>Eupulmonata</taxon>
        <taxon>Stylommatophora</taxon>
        <taxon>Helicina</taxon>
        <taxon>Helicoidea</taxon>
        <taxon>Geomitridae</taxon>
        <taxon>Candidula</taxon>
    </lineage>
</organism>
<evidence type="ECO:0000313" key="2">
    <source>
        <dbReference type="EMBL" id="CAG5135047.1"/>
    </source>
</evidence>
<evidence type="ECO:0000256" key="1">
    <source>
        <dbReference type="SAM" id="MobiDB-lite"/>
    </source>
</evidence>
<accession>A0A8S3ZZH8</accession>
<protein>
    <recommendedName>
        <fullName evidence="4">Thioredoxin domain-containing protein</fullName>
    </recommendedName>
</protein>
<feature type="region of interest" description="Disordered" evidence="1">
    <location>
        <begin position="240"/>
        <end position="277"/>
    </location>
</feature>
<dbReference type="OrthoDB" id="427280at2759"/>